<dbReference type="GO" id="GO:0032259">
    <property type="term" value="P:methylation"/>
    <property type="evidence" value="ECO:0007669"/>
    <property type="project" value="UniProtKB-KW"/>
</dbReference>
<name>A0A0U9HPJ3_9BACT</name>
<proteinExistence type="inferred from homology"/>
<gene>
    <name evidence="5" type="ORF">TAGGR_1270</name>
</gene>
<dbReference type="RefSeq" id="WP_059175575.1">
    <property type="nucleotide sequence ID" value="NZ_BCNO01000001.1"/>
</dbReference>
<sequence length="409" mass="47364">MKTLEIPKVIQASATELPYPDNYFDAVFTDPPYYDNVPYSYLSDFFYVWLKRTIGDLYPELFSTPLTPKTKEIVAYTNERSWEEAKEYFESMLKKSFHEIYRVLKPDGIATIVYTHKSTSGWETLINSLLDSGLVVTASWPIDTEMKSRLRAKESAALSSSIYFVCRKMKREETGWYNEVKEEISKYLHQKLERLWQEGISGADFFIAGIGSAIEIFGKYEKVLDYGGNKVSASELLEFVRETVTDYAVRQILHNGVAGEVSPLTRFYLLYRWIFGEAKVIFDEARKLASSCGFEIENYFNKAFIRKDKEFIKVLGPHEREEISEYGELIDVLHQCLILWAKSKRDEIVKILNDTGYAEKEIFFRVAQAISECLSEDSKEKKLLDGFLSGKDRLISELKDRKPMQGRLI</sequence>
<keyword evidence="2" id="KW-0489">Methyltransferase</keyword>
<reference evidence="6" key="1">
    <citation type="submission" date="2016-01" db="EMBL/GenBank/DDBJ databases">
        <title>Draft genome sequence of Thermodesulfovibrio aggregans strain TGE-P1.</title>
        <authorList>
            <person name="Sekiguchi Y."/>
            <person name="Ohashi A."/>
            <person name="Matsuura N."/>
            <person name="Tourlousse M.D."/>
        </authorList>
    </citation>
    <scope>NUCLEOTIDE SEQUENCE [LARGE SCALE GENOMIC DNA]</scope>
    <source>
        <strain evidence="6">TGE-P1</strain>
    </source>
</reference>
<keyword evidence="3" id="KW-0808">Transferase</keyword>
<comment type="caution">
    <text evidence="5">The sequence shown here is derived from an EMBL/GenBank/DDBJ whole genome shotgun (WGS) entry which is preliminary data.</text>
</comment>
<dbReference type="AlphaFoldDB" id="A0A0U9HPJ3"/>
<dbReference type="SUPFAM" id="SSF53335">
    <property type="entry name" value="S-adenosyl-L-methionine-dependent methyltransferases"/>
    <property type="match status" value="1"/>
</dbReference>
<dbReference type="PROSITE" id="PS00092">
    <property type="entry name" value="N6_MTASE"/>
    <property type="match status" value="1"/>
</dbReference>
<keyword evidence="6" id="KW-1185">Reference proteome</keyword>
<evidence type="ECO:0000313" key="6">
    <source>
        <dbReference type="Proteomes" id="UP000054976"/>
    </source>
</evidence>
<dbReference type="Proteomes" id="UP000054976">
    <property type="component" value="Unassembled WGS sequence"/>
</dbReference>
<evidence type="ECO:0000259" key="4">
    <source>
        <dbReference type="Pfam" id="PF01555"/>
    </source>
</evidence>
<dbReference type="REBASE" id="145888">
    <property type="entry name" value="M2.TagP1ORF1267P"/>
</dbReference>
<dbReference type="InterPro" id="IPR002941">
    <property type="entry name" value="DNA_methylase_N4/N6"/>
</dbReference>
<accession>A0A0U9HPJ3</accession>
<evidence type="ECO:0000256" key="2">
    <source>
        <dbReference type="ARBA" id="ARBA00022603"/>
    </source>
</evidence>
<dbReference type="STRING" id="86166.TAGGR_1270"/>
<evidence type="ECO:0000256" key="3">
    <source>
        <dbReference type="ARBA" id="ARBA00022679"/>
    </source>
</evidence>
<dbReference type="GO" id="GO:0003677">
    <property type="term" value="F:DNA binding"/>
    <property type="evidence" value="ECO:0007669"/>
    <property type="project" value="InterPro"/>
</dbReference>
<dbReference type="GO" id="GO:0008170">
    <property type="term" value="F:N-methyltransferase activity"/>
    <property type="evidence" value="ECO:0007669"/>
    <property type="project" value="InterPro"/>
</dbReference>
<dbReference type="Pfam" id="PF01555">
    <property type="entry name" value="N6_N4_Mtase"/>
    <property type="match status" value="1"/>
</dbReference>
<protein>
    <submittedName>
        <fullName evidence="5">Pentatricopeptide repeat domain-containing protein</fullName>
    </submittedName>
</protein>
<evidence type="ECO:0000256" key="1">
    <source>
        <dbReference type="ARBA" id="ARBA00006594"/>
    </source>
</evidence>
<dbReference type="InterPro" id="IPR002052">
    <property type="entry name" value="DNA_methylase_N6_adenine_CS"/>
</dbReference>
<dbReference type="Gene3D" id="3.40.50.150">
    <property type="entry name" value="Vaccinia Virus protein VP39"/>
    <property type="match status" value="1"/>
</dbReference>
<dbReference type="EMBL" id="BCNO01000001">
    <property type="protein sequence ID" value="GAQ94098.1"/>
    <property type="molecule type" value="Genomic_DNA"/>
</dbReference>
<evidence type="ECO:0000313" key="5">
    <source>
        <dbReference type="EMBL" id="GAQ94098.1"/>
    </source>
</evidence>
<organism evidence="5 6">
    <name type="scientific">Thermodesulfovibrio aggregans</name>
    <dbReference type="NCBI Taxonomy" id="86166"/>
    <lineage>
        <taxon>Bacteria</taxon>
        <taxon>Pseudomonadati</taxon>
        <taxon>Nitrospirota</taxon>
        <taxon>Thermodesulfovibrionia</taxon>
        <taxon>Thermodesulfovibrionales</taxon>
        <taxon>Thermodesulfovibrionaceae</taxon>
        <taxon>Thermodesulfovibrio</taxon>
    </lineage>
</organism>
<comment type="similarity">
    <text evidence="1">Belongs to the N(4)/N(6)-methyltransferase family.</text>
</comment>
<feature type="domain" description="DNA methylase N-4/N-6" evidence="4">
    <location>
        <begin position="25"/>
        <end position="194"/>
    </location>
</feature>
<dbReference type="InterPro" id="IPR029063">
    <property type="entry name" value="SAM-dependent_MTases_sf"/>
</dbReference>